<dbReference type="InterPro" id="IPR029055">
    <property type="entry name" value="Ntn_hydrolases_N"/>
</dbReference>
<dbReference type="EMBL" id="JARBDR010000918">
    <property type="protein sequence ID" value="KAJ8302136.1"/>
    <property type="molecule type" value="Genomic_DNA"/>
</dbReference>
<dbReference type="InterPro" id="IPR001353">
    <property type="entry name" value="Proteasome_sua/b"/>
</dbReference>
<dbReference type="CDD" id="cd03761">
    <property type="entry name" value="proteasome_beta_type_5"/>
    <property type="match status" value="1"/>
</dbReference>
<keyword evidence="2 8" id="KW-0963">Cytoplasm</keyword>
<keyword evidence="6 8" id="KW-0647">Proteasome</keyword>
<dbReference type="Proteomes" id="UP001217089">
    <property type="component" value="Unassembled WGS sequence"/>
</dbReference>
<evidence type="ECO:0000256" key="3">
    <source>
        <dbReference type="ARBA" id="ARBA00022670"/>
    </source>
</evidence>
<dbReference type="Pfam" id="PF00227">
    <property type="entry name" value="Proteasome"/>
    <property type="match status" value="1"/>
</dbReference>
<comment type="catalytic activity">
    <reaction evidence="1">
        <text>Cleavage of peptide bonds with very broad specificity.</text>
        <dbReference type="EC" id="3.4.25.1"/>
    </reaction>
</comment>
<evidence type="ECO:0000256" key="8">
    <source>
        <dbReference type="RuleBase" id="RU004203"/>
    </source>
</evidence>
<evidence type="ECO:0000313" key="10">
    <source>
        <dbReference type="Proteomes" id="UP001217089"/>
    </source>
</evidence>
<evidence type="ECO:0000256" key="6">
    <source>
        <dbReference type="ARBA" id="ARBA00022942"/>
    </source>
</evidence>
<keyword evidence="3" id="KW-0645">Protease</keyword>
<evidence type="ECO:0000256" key="1">
    <source>
        <dbReference type="ARBA" id="ARBA00001198"/>
    </source>
</evidence>
<organism evidence="9 10">
    <name type="scientific">Tegillarca granosa</name>
    <name type="common">Malaysian cockle</name>
    <name type="synonym">Anadara granosa</name>
    <dbReference type="NCBI Taxonomy" id="220873"/>
    <lineage>
        <taxon>Eukaryota</taxon>
        <taxon>Metazoa</taxon>
        <taxon>Spiralia</taxon>
        <taxon>Lophotrochozoa</taxon>
        <taxon>Mollusca</taxon>
        <taxon>Bivalvia</taxon>
        <taxon>Autobranchia</taxon>
        <taxon>Pteriomorphia</taxon>
        <taxon>Arcoida</taxon>
        <taxon>Arcoidea</taxon>
        <taxon>Arcidae</taxon>
        <taxon>Tegillarca</taxon>
    </lineage>
</organism>
<dbReference type="InterPro" id="IPR000243">
    <property type="entry name" value="Pept_T1A_subB"/>
</dbReference>
<evidence type="ECO:0000256" key="7">
    <source>
        <dbReference type="ARBA" id="ARBA00023145"/>
    </source>
</evidence>
<keyword evidence="10" id="KW-1185">Reference proteome</keyword>
<comment type="function">
    <text evidence="8">Component of the proteasome, a multicatalytic proteinase complex which is characterized by its ability to cleave peptides with Arg, Phe, Tyr, Leu, and Glu adjacent to the leaving group at neutral or slightly basic pH. The proteasome has an ATP-dependent proteolytic activity.</text>
</comment>
<keyword evidence="7" id="KW-0865">Zymogen</keyword>
<name>A0ABQ9E9V9_TEGGR</name>
<protein>
    <recommendedName>
        <fullName evidence="8">Proteasome subunit beta</fullName>
    </recommendedName>
</protein>
<evidence type="ECO:0000256" key="5">
    <source>
        <dbReference type="ARBA" id="ARBA00022801"/>
    </source>
</evidence>
<comment type="subunit">
    <text evidence="8">Component of the proteasome complex.</text>
</comment>
<comment type="similarity">
    <text evidence="8">Belongs to the peptidase T1B family.</text>
</comment>
<gene>
    <name evidence="9" type="ORF">KUTeg_021123</name>
</gene>
<proteinExistence type="inferred from homology"/>
<dbReference type="InterPro" id="IPR023333">
    <property type="entry name" value="Proteasome_suB-type"/>
</dbReference>
<evidence type="ECO:0000256" key="2">
    <source>
        <dbReference type="ARBA" id="ARBA00022490"/>
    </source>
</evidence>
<reference evidence="9 10" key="1">
    <citation type="submission" date="2022-12" db="EMBL/GenBank/DDBJ databases">
        <title>Chromosome-level genome of Tegillarca granosa.</title>
        <authorList>
            <person name="Kim J."/>
        </authorList>
    </citation>
    <scope>NUCLEOTIDE SEQUENCE [LARGE SCALE GENOMIC DNA]</scope>
    <source>
        <strain evidence="9">Teg-2019</strain>
        <tissue evidence="9">Adductor muscle</tissue>
    </source>
</reference>
<dbReference type="SUPFAM" id="SSF56235">
    <property type="entry name" value="N-terminal nucleophile aminohydrolases (Ntn hydrolases)"/>
    <property type="match status" value="1"/>
</dbReference>
<sequence length="273" mass="30380">MALAQVCGLNEFSLSSQGPKTFRDESISIDDAVFASENFTIPTQFDPVENLKQFTSPESDVKIQFDHGTTTLAFKFQNGVVVAVDSRATAGPYIASQTVKKVIEINPYLLGTMAGGAADCSYWERVLAKQCRVYELRNKERISVAAASKLLANIVYNYKGMGLSMGTMICGWDKRGPGLYYVDSDGERLTNNIFSVGSGSVYAYGVLDSGYRWDLTTEEALDLGQRAIYHATHRDAYSGGVVNLYHMKETGWEFISRTDVLDLHYKYQDEKKK</sequence>
<dbReference type="InterPro" id="IPR016050">
    <property type="entry name" value="Proteasome_bsu_CS"/>
</dbReference>
<evidence type="ECO:0000256" key="4">
    <source>
        <dbReference type="ARBA" id="ARBA00022698"/>
    </source>
</evidence>
<keyword evidence="8" id="KW-0539">Nucleus</keyword>
<dbReference type="Gene3D" id="3.60.20.10">
    <property type="entry name" value="Glutamine Phosphoribosylpyrophosphate, subunit 1, domain 1"/>
    <property type="match status" value="1"/>
</dbReference>
<accession>A0ABQ9E9V9</accession>
<comment type="subcellular location">
    <subcellularLocation>
        <location evidence="8">Cytoplasm</location>
    </subcellularLocation>
    <subcellularLocation>
        <location evidence="8">Nucleus</location>
    </subcellularLocation>
</comment>
<dbReference type="PRINTS" id="PR00141">
    <property type="entry name" value="PROTEASOME"/>
</dbReference>
<dbReference type="PROSITE" id="PS51476">
    <property type="entry name" value="PROTEASOME_BETA_2"/>
    <property type="match status" value="1"/>
</dbReference>
<keyword evidence="5" id="KW-0378">Hydrolase</keyword>
<dbReference type="PANTHER" id="PTHR32194:SF3">
    <property type="entry name" value="PROTEASOME SUBUNIT BETA"/>
    <property type="match status" value="1"/>
</dbReference>
<comment type="caution">
    <text evidence="9">The sequence shown here is derived from an EMBL/GenBank/DDBJ whole genome shotgun (WGS) entry which is preliminary data.</text>
</comment>
<keyword evidence="4" id="KW-0888">Threonine protease</keyword>
<evidence type="ECO:0000313" key="9">
    <source>
        <dbReference type="EMBL" id="KAJ8302136.1"/>
    </source>
</evidence>
<dbReference type="PROSITE" id="PS00854">
    <property type="entry name" value="PROTEASOME_BETA_1"/>
    <property type="match status" value="1"/>
</dbReference>
<dbReference type="PANTHER" id="PTHR32194">
    <property type="entry name" value="METALLOPROTEASE TLDD"/>
    <property type="match status" value="1"/>
</dbReference>